<sequence length="323" mass="35685">MKRPYLYLLILFWVVCVQAAFAQQRPQYSQYMLNNFILNPAITGIEDYADIRVSNRRQWVGLDGAPVTYYLTAHTPLNKGMGSTQYHRALAHHGIGATFHTDKTGPLRRTGVNFAYAYHLPLTNVINLSGGASVGIIRNAINANDLEFGNGKGNDPLVGGGTLNNNILDLNLGLWLYSRNFSVGVAGAQLLENVGSFSAAEEERAAMDLQRHYFATASYRFEPTSTLDVIPSVMVKLADPSPTSVDVSLRTIYDERFWIGAAYRHNDAIIGMVGVYVSPLIDVSYSYDATTSNLNKVSAGTHEVVIGFKLLNDRGILCPQWIW</sequence>
<comment type="caution">
    <text evidence="2">The sequence shown here is derived from an EMBL/GenBank/DDBJ whole genome shotgun (WGS) entry which is preliminary data.</text>
</comment>
<organism evidence="2 3">
    <name type="scientific">Pontibacter fetidus</name>
    <dbReference type="NCBI Taxonomy" id="2700082"/>
    <lineage>
        <taxon>Bacteria</taxon>
        <taxon>Pseudomonadati</taxon>
        <taxon>Bacteroidota</taxon>
        <taxon>Cytophagia</taxon>
        <taxon>Cytophagales</taxon>
        <taxon>Hymenobacteraceae</taxon>
        <taxon>Pontibacter</taxon>
    </lineage>
</organism>
<dbReference type="RefSeq" id="WP_162345006.1">
    <property type="nucleotide sequence ID" value="NZ_JAAEAA010000003.1"/>
</dbReference>
<dbReference type="Proteomes" id="UP000478546">
    <property type="component" value="Unassembled WGS sequence"/>
</dbReference>
<evidence type="ECO:0000313" key="2">
    <source>
        <dbReference type="EMBL" id="NDK54959.1"/>
    </source>
</evidence>
<dbReference type="Pfam" id="PF11751">
    <property type="entry name" value="PorP_SprF"/>
    <property type="match status" value="1"/>
</dbReference>
<dbReference type="NCBIfam" id="TIGR03519">
    <property type="entry name" value="T9SS_PorP_fam"/>
    <property type="match status" value="1"/>
</dbReference>
<dbReference type="InterPro" id="IPR019861">
    <property type="entry name" value="PorP/SprF_Bacteroidetes"/>
</dbReference>
<proteinExistence type="predicted"/>
<accession>A0A6B2GVM1</accession>
<protein>
    <submittedName>
        <fullName evidence="2">Type IX secretion system membrane protein PorP/SprF</fullName>
    </submittedName>
</protein>
<feature type="chain" id="PRO_5025501737" evidence="1">
    <location>
        <begin position="23"/>
        <end position="323"/>
    </location>
</feature>
<keyword evidence="1" id="KW-0732">Signal</keyword>
<name>A0A6B2GVM1_9BACT</name>
<dbReference type="EMBL" id="JAAEAA010000003">
    <property type="protein sequence ID" value="NDK54959.1"/>
    <property type="molecule type" value="Genomic_DNA"/>
</dbReference>
<evidence type="ECO:0000256" key="1">
    <source>
        <dbReference type="SAM" id="SignalP"/>
    </source>
</evidence>
<gene>
    <name evidence="2" type="ORF">GWO68_03420</name>
</gene>
<feature type="signal peptide" evidence="1">
    <location>
        <begin position="1"/>
        <end position="22"/>
    </location>
</feature>
<keyword evidence="3" id="KW-1185">Reference proteome</keyword>
<dbReference type="AlphaFoldDB" id="A0A6B2GVM1"/>
<evidence type="ECO:0000313" key="3">
    <source>
        <dbReference type="Proteomes" id="UP000478546"/>
    </source>
</evidence>
<reference evidence="2 3" key="1">
    <citation type="submission" date="2020-01" db="EMBL/GenBank/DDBJ databases">
        <authorList>
            <person name="Kim M.K."/>
        </authorList>
    </citation>
    <scope>NUCLEOTIDE SEQUENCE [LARGE SCALE GENOMIC DNA]</scope>
    <source>
        <strain evidence="2 3">BT213</strain>
    </source>
</reference>